<name>A0A372ZYP5_9ACTN</name>
<accession>A0A372ZYP5</accession>
<dbReference type="Proteomes" id="UP000263377">
    <property type="component" value="Unassembled WGS sequence"/>
</dbReference>
<evidence type="ECO:0000313" key="2">
    <source>
        <dbReference type="Proteomes" id="UP000263377"/>
    </source>
</evidence>
<sequence length="179" mass="19142">MSESTIPAPTVGATVHHVESDGKAGPALAHGILLGPRTLLVPDPPRTVGDPWQSLAVRITVAPDPGDGTEALRVAGISLAAFATDDVRAAAAFLTLLTPSRHAPAPGEVTRDRLNDTLRQYHGDLWAAHAALGYPVRPPERATPPEPWWSDIPVEGFREFDDNWCCLGSNTSCCRELQL</sequence>
<dbReference type="EMBL" id="QVIG01000001">
    <property type="protein sequence ID" value="RGD60911.1"/>
    <property type="molecule type" value="Genomic_DNA"/>
</dbReference>
<keyword evidence="2" id="KW-1185">Reference proteome</keyword>
<organism evidence="1 2">
    <name type="scientific">Kitasatospora xanthocidica</name>
    <dbReference type="NCBI Taxonomy" id="83382"/>
    <lineage>
        <taxon>Bacteria</taxon>
        <taxon>Bacillati</taxon>
        <taxon>Actinomycetota</taxon>
        <taxon>Actinomycetes</taxon>
        <taxon>Kitasatosporales</taxon>
        <taxon>Streptomycetaceae</taxon>
        <taxon>Kitasatospora</taxon>
    </lineage>
</organism>
<proteinExistence type="predicted"/>
<protein>
    <submittedName>
        <fullName evidence="1">Uncharacterized protein</fullName>
    </submittedName>
</protein>
<reference evidence="1 2" key="1">
    <citation type="submission" date="2018-08" db="EMBL/GenBank/DDBJ databases">
        <title>Diversity &amp; Physiological Properties of Lignin-Decomposing Actinobacteria from Soil.</title>
        <authorList>
            <person name="Roh S.G."/>
            <person name="Kim S.B."/>
        </authorList>
    </citation>
    <scope>NUCLEOTIDE SEQUENCE [LARGE SCALE GENOMIC DNA]</scope>
    <source>
        <strain evidence="1 2">MMS17-GH009</strain>
    </source>
</reference>
<dbReference type="RefSeq" id="WP_117489088.1">
    <property type="nucleotide sequence ID" value="NZ_QVIG01000001.1"/>
</dbReference>
<gene>
    <name evidence="1" type="ORF">DR950_26885</name>
</gene>
<evidence type="ECO:0000313" key="1">
    <source>
        <dbReference type="EMBL" id="RGD60911.1"/>
    </source>
</evidence>
<dbReference type="AlphaFoldDB" id="A0A372ZYP5"/>
<comment type="caution">
    <text evidence="1">The sequence shown here is derived from an EMBL/GenBank/DDBJ whole genome shotgun (WGS) entry which is preliminary data.</text>
</comment>